<reference evidence="3" key="1">
    <citation type="submission" date="2019-12" db="EMBL/GenBank/DDBJ databases">
        <title>Mycobacterium spongiae sp. nov.</title>
        <authorList>
            <person name="Stinear T."/>
        </authorList>
    </citation>
    <scope>NUCLEOTIDE SEQUENCE</scope>
    <source>
        <strain evidence="3">FSD4b-SM</strain>
    </source>
</reference>
<proteinExistence type="predicted"/>
<accession>A0A975JYJ3</accession>
<keyword evidence="2" id="KW-0472">Membrane</keyword>
<dbReference type="RefSeq" id="WP_211695646.1">
    <property type="nucleotide sequence ID" value="NZ_CP046600.1"/>
</dbReference>
<keyword evidence="4" id="KW-1185">Reference proteome</keyword>
<dbReference type="KEGG" id="mspg:F6B93_14115"/>
<evidence type="ECO:0000256" key="2">
    <source>
        <dbReference type="SAM" id="Phobius"/>
    </source>
</evidence>
<organism evidence="3 4">
    <name type="scientific">Mycobacterium spongiae</name>
    <dbReference type="NCBI Taxonomy" id="886343"/>
    <lineage>
        <taxon>Bacteria</taxon>
        <taxon>Bacillati</taxon>
        <taxon>Actinomycetota</taxon>
        <taxon>Actinomycetes</taxon>
        <taxon>Mycobacteriales</taxon>
        <taxon>Mycobacteriaceae</taxon>
        <taxon>Mycobacterium</taxon>
    </lineage>
</organism>
<gene>
    <name evidence="3" type="ORF">F6B93_14115</name>
</gene>
<feature type="region of interest" description="Disordered" evidence="1">
    <location>
        <begin position="1"/>
        <end position="22"/>
    </location>
</feature>
<dbReference type="Gene3D" id="2.120.10.70">
    <property type="entry name" value="Fucose-specific lectin"/>
    <property type="match status" value="2"/>
</dbReference>
<feature type="transmembrane region" description="Helical" evidence="2">
    <location>
        <begin position="36"/>
        <end position="59"/>
    </location>
</feature>
<evidence type="ECO:0000256" key="1">
    <source>
        <dbReference type="SAM" id="MobiDB-lite"/>
    </source>
</evidence>
<keyword evidence="2" id="KW-1133">Transmembrane helix</keyword>
<name>A0A975JYJ3_9MYCO</name>
<feature type="transmembrane region" description="Helical" evidence="2">
    <location>
        <begin position="96"/>
        <end position="117"/>
    </location>
</feature>
<feature type="transmembrane region" description="Helical" evidence="2">
    <location>
        <begin position="65"/>
        <end position="84"/>
    </location>
</feature>
<evidence type="ECO:0000313" key="4">
    <source>
        <dbReference type="Proteomes" id="UP000682202"/>
    </source>
</evidence>
<protein>
    <submittedName>
        <fullName evidence="3">Uncharacterized protein</fullName>
    </submittedName>
</protein>
<evidence type="ECO:0000313" key="3">
    <source>
        <dbReference type="EMBL" id="QUR68071.1"/>
    </source>
</evidence>
<dbReference type="AlphaFoldDB" id="A0A975JYJ3"/>
<dbReference type="Proteomes" id="UP000682202">
    <property type="component" value="Chromosome"/>
</dbReference>
<keyword evidence="2" id="KW-0812">Transmembrane</keyword>
<dbReference type="EMBL" id="CP046600">
    <property type="protein sequence ID" value="QUR68071.1"/>
    <property type="molecule type" value="Genomic_DNA"/>
</dbReference>
<feature type="compositionally biased region" description="Basic and acidic residues" evidence="1">
    <location>
        <begin position="1"/>
        <end position="15"/>
    </location>
</feature>
<sequence length="534" mass="59512">MAAGHAKDDEERPAAGEEQSGRSSVLTQFLREHGGVAPLVGLVGITTIIVGLTTAFGAIRSDHSFWIVVFGGLSILFLWASWPLSYLKIAPKLMSISSLGVAVISIVALLTVIAIAARHGSDDTPVETSEENGVLESPIEGWAQWNTLRNRGPSFGTRLLTAVARPQGEINVFVVGDDGQVWNPWTDNLDDNRFWHEDTLPENDFLRGTRQVTAVTVNKRGHSTQDVLFVFAIGNDGQIWWTELEGRDWKNWEALPAEVKFSHATQAVAAVSRIDGVIDLFAMGIDGQVWSIGWEEHTKWKKWFQVFPSSTFNGNQSVSVAARSKYNVDLFVVGQKTVWSNYWYETEDEWHPWVPLAELATKERGKQHPLFPDSQIITAISKPPDHDEQSGGEYSTRVPDHTSIDLFGVGADGRVWSNWFEAGRLEDDPWYGWFEIGRTRVAKNQQLAAIRRGAYNIEVFGVGADGKLLMTLWKDKERNRLDGRWSDWVQPDGVGDESFSEVAVVSTSPDTLNLFAIGHDGYLRETSWRASDSG</sequence>
<dbReference type="SUPFAM" id="SSF89372">
    <property type="entry name" value="Fucose-specific lectin"/>
    <property type="match status" value="2"/>
</dbReference>